<keyword evidence="3 6" id="KW-0812">Transmembrane</keyword>
<dbReference type="Pfam" id="PF01061">
    <property type="entry name" value="ABC2_membrane"/>
    <property type="match status" value="1"/>
</dbReference>
<comment type="subcellular location">
    <subcellularLocation>
        <location evidence="1">Membrane</location>
        <topology evidence="1">Multi-pass membrane protein</topology>
    </subcellularLocation>
</comment>
<feature type="transmembrane region" description="Helical" evidence="6">
    <location>
        <begin position="181"/>
        <end position="200"/>
    </location>
</feature>
<name>A0ABR3A567_9AGAR</name>
<dbReference type="EMBL" id="JBBXMP010000014">
    <property type="protein sequence ID" value="KAL0069105.1"/>
    <property type="molecule type" value="Genomic_DNA"/>
</dbReference>
<comment type="caution">
    <text evidence="8">The sequence shown here is derived from an EMBL/GenBank/DDBJ whole genome shotgun (WGS) entry which is preliminary data.</text>
</comment>
<dbReference type="InterPro" id="IPR050352">
    <property type="entry name" value="ABCG_transporters"/>
</dbReference>
<dbReference type="Proteomes" id="UP001437256">
    <property type="component" value="Unassembled WGS sequence"/>
</dbReference>
<feature type="transmembrane region" description="Helical" evidence="6">
    <location>
        <begin position="206"/>
        <end position="228"/>
    </location>
</feature>
<accession>A0ABR3A567</accession>
<organism evidence="8 9">
    <name type="scientific">Marasmius tenuissimus</name>
    <dbReference type="NCBI Taxonomy" id="585030"/>
    <lineage>
        <taxon>Eukaryota</taxon>
        <taxon>Fungi</taxon>
        <taxon>Dikarya</taxon>
        <taxon>Basidiomycota</taxon>
        <taxon>Agaricomycotina</taxon>
        <taxon>Agaricomycetes</taxon>
        <taxon>Agaricomycetidae</taxon>
        <taxon>Agaricales</taxon>
        <taxon>Marasmiineae</taxon>
        <taxon>Marasmiaceae</taxon>
        <taxon>Marasmius</taxon>
    </lineage>
</organism>
<dbReference type="InterPro" id="IPR013525">
    <property type="entry name" value="ABC2_TM"/>
</dbReference>
<evidence type="ECO:0000256" key="4">
    <source>
        <dbReference type="ARBA" id="ARBA00022989"/>
    </source>
</evidence>
<evidence type="ECO:0000256" key="1">
    <source>
        <dbReference type="ARBA" id="ARBA00004141"/>
    </source>
</evidence>
<keyword evidence="2" id="KW-0813">Transport</keyword>
<feature type="transmembrane region" description="Helical" evidence="6">
    <location>
        <begin position="63"/>
        <end position="87"/>
    </location>
</feature>
<evidence type="ECO:0000313" key="8">
    <source>
        <dbReference type="EMBL" id="KAL0069105.1"/>
    </source>
</evidence>
<evidence type="ECO:0000256" key="5">
    <source>
        <dbReference type="ARBA" id="ARBA00023136"/>
    </source>
</evidence>
<feature type="transmembrane region" description="Helical" evidence="6">
    <location>
        <begin position="142"/>
        <end position="169"/>
    </location>
</feature>
<gene>
    <name evidence="8" type="ORF">AAF712_003791</name>
</gene>
<evidence type="ECO:0000256" key="3">
    <source>
        <dbReference type="ARBA" id="ARBA00022692"/>
    </source>
</evidence>
<feature type="domain" description="ABC-2 type transporter transmembrane" evidence="7">
    <location>
        <begin position="45"/>
        <end position="250"/>
    </location>
</feature>
<protein>
    <recommendedName>
        <fullName evidence="7">ABC-2 type transporter transmembrane domain-containing protein</fullName>
    </recommendedName>
</protein>
<evidence type="ECO:0000313" key="9">
    <source>
        <dbReference type="Proteomes" id="UP001437256"/>
    </source>
</evidence>
<evidence type="ECO:0000256" key="2">
    <source>
        <dbReference type="ARBA" id="ARBA00022448"/>
    </source>
</evidence>
<evidence type="ECO:0000256" key="6">
    <source>
        <dbReference type="SAM" id="Phobius"/>
    </source>
</evidence>
<keyword evidence="5 6" id="KW-0472">Membrane</keyword>
<dbReference type="PANTHER" id="PTHR48041:SF119">
    <property type="entry name" value="ROA1P"/>
    <property type="match status" value="1"/>
</dbReference>
<evidence type="ECO:0000259" key="7">
    <source>
        <dbReference type="Pfam" id="PF01061"/>
    </source>
</evidence>
<reference evidence="8 9" key="1">
    <citation type="submission" date="2024-05" db="EMBL/GenBank/DDBJ databases">
        <title>A draft genome resource for the thread blight pathogen Marasmius tenuissimus strain MS-2.</title>
        <authorList>
            <person name="Yulfo-Soto G.E."/>
            <person name="Baruah I.K."/>
            <person name="Amoako-Attah I."/>
            <person name="Bukari Y."/>
            <person name="Meinhardt L.W."/>
            <person name="Bailey B.A."/>
            <person name="Cohen S.P."/>
        </authorList>
    </citation>
    <scope>NUCLEOTIDE SEQUENCE [LARGE SCALE GENOMIC DNA]</scope>
    <source>
        <strain evidence="8 9">MS-2</strain>
    </source>
</reference>
<proteinExistence type="predicted"/>
<dbReference type="PANTHER" id="PTHR48041">
    <property type="entry name" value="ABC TRANSPORTER G FAMILY MEMBER 28"/>
    <property type="match status" value="1"/>
</dbReference>
<keyword evidence="9" id="KW-1185">Reference proteome</keyword>
<feature type="transmembrane region" description="Helical" evidence="6">
    <location>
        <begin position="99"/>
        <end position="122"/>
    </location>
</feature>
<sequence>MARLIELVKHWKEELAVRFLDEEKKAEVQDIQSPVSIAHGALFIRQTWVLTSRNLLMGWRDPLGMSACWIKAVLMGIVCGLIFFNLCKDLAGICSCQGALYIASALQGYLIVLYETYCITNFKISVFSRKHGEGVISVTPWILAHCFAHIVQEDLVVSFLFSIIFWFICGFENNKIMYFKFFLIILLNQFISKIFAMFAALVLRDFAIVMLVVNLVFTVFMFSAGYFVQADSIPVYLHWTKWISYTFCSFAA</sequence>
<keyword evidence="4 6" id="KW-1133">Transmembrane helix</keyword>